<feature type="domain" description="Glyoxalase-like" evidence="1">
    <location>
        <begin position="7"/>
        <end position="175"/>
    </location>
</feature>
<evidence type="ECO:0000259" key="1">
    <source>
        <dbReference type="Pfam" id="PF13468"/>
    </source>
</evidence>
<sequence length="215" mass="22072">MTRAPEVDHVVLGVADLDDAAARLAEQGITALPGGTHPHWGTANRIVPLGSAYLELVAVVDADVAATSAFGSWVAAQARGDAAWGWAVRSQDIAATAERLGLDLVAGSRVRPDGVTLSWQLAGVPDEGSDRSLPFFIAWGDGVPMPGGSAVTHDAGTVLLRGLTVGGDDDALRGWLDGEVDGVVVTPGRPGVLAVVLTTPSAEITLRPPLVDPRP</sequence>
<protein>
    <submittedName>
        <fullName evidence="2">VOC family protein</fullName>
    </submittedName>
</protein>
<dbReference type="Proteomes" id="UP001596138">
    <property type="component" value="Unassembled WGS sequence"/>
</dbReference>
<gene>
    <name evidence="2" type="ORF">ACFQGU_14170</name>
</gene>
<dbReference type="Gene3D" id="3.10.180.10">
    <property type="entry name" value="2,3-Dihydroxybiphenyl 1,2-Dioxygenase, domain 1"/>
    <property type="match status" value="1"/>
</dbReference>
<comment type="caution">
    <text evidence="2">The sequence shown here is derived from an EMBL/GenBank/DDBJ whole genome shotgun (WGS) entry which is preliminary data.</text>
</comment>
<evidence type="ECO:0000313" key="2">
    <source>
        <dbReference type="EMBL" id="MFC6239027.1"/>
    </source>
</evidence>
<proteinExistence type="predicted"/>
<evidence type="ECO:0000313" key="3">
    <source>
        <dbReference type="Proteomes" id="UP001596138"/>
    </source>
</evidence>
<keyword evidence="3" id="KW-1185">Reference proteome</keyword>
<dbReference type="SUPFAM" id="SSF54593">
    <property type="entry name" value="Glyoxalase/Bleomycin resistance protein/Dihydroxybiphenyl dioxygenase"/>
    <property type="match status" value="1"/>
</dbReference>
<name>A0ABW1T2T7_9ACTN</name>
<dbReference type="PANTHER" id="PTHR40265">
    <property type="entry name" value="BLL2707 PROTEIN"/>
    <property type="match status" value="1"/>
</dbReference>
<dbReference type="EMBL" id="JBHSTI010000008">
    <property type="protein sequence ID" value="MFC6239027.1"/>
    <property type="molecule type" value="Genomic_DNA"/>
</dbReference>
<organism evidence="2 3">
    <name type="scientific">Longivirga aurantiaca</name>
    <dbReference type="NCBI Taxonomy" id="1837743"/>
    <lineage>
        <taxon>Bacteria</taxon>
        <taxon>Bacillati</taxon>
        <taxon>Actinomycetota</taxon>
        <taxon>Actinomycetes</taxon>
        <taxon>Sporichthyales</taxon>
        <taxon>Sporichthyaceae</taxon>
        <taxon>Longivirga</taxon>
    </lineage>
</organism>
<reference evidence="3" key="1">
    <citation type="journal article" date="2019" name="Int. J. Syst. Evol. Microbiol.">
        <title>The Global Catalogue of Microorganisms (GCM) 10K type strain sequencing project: providing services to taxonomists for standard genome sequencing and annotation.</title>
        <authorList>
            <consortium name="The Broad Institute Genomics Platform"/>
            <consortium name="The Broad Institute Genome Sequencing Center for Infectious Disease"/>
            <person name="Wu L."/>
            <person name="Ma J."/>
        </authorList>
    </citation>
    <scope>NUCLEOTIDE SEQUENCE [LARGE SCALE GENOMIC DNA]</scope>
    <source>
        <strain evidence="3">CGMCC 4.7317</strain>
    </source>
</reference>
<dbReference type="InterPro" id="IPR029068">
    <property type="entry name" value="Glyas_Bleomycin-R_OHBP_Dase"/>
</dbReference>
<dbReference type="RefSeq" id="WP_386767740.1">
    <property type="nucleotide sequence ID" value="NZ_JBHSTI010000008.1"/>
</dbReference>
<dbReference type="Pfam" id="PF13468">
    <property type="entry name" value="Glyoxalase_3"/>
    <property type="match status" value="1"/>
</dbReference>
<accession>A0ABW1T2T7</accession>
<dbReference type="PANTHER" id="PTHR40265:SF1">
    <property type="entry name" value="GLYOXALASE-LIKE DOMAIN-CONTAINING PROTEIN"/>
    <property type="match status" value="1"/>
</dbReference>
<dbReference type="InterPro" id="IPR025870">
    <property type="entry name" value="Glyoxalase-like_dom"/>
</dbReference>